<dbReference type="Pfam" id="PF02518">
    <property type="entry name" value="HATPase_c"/>
    <property type="match status" value="1"/>
</dbReference>
<keyword evidence="8 16" id="KW-0418">Kinase</keyword>
<keyword evidence="5" id="KW-0597">Phosphoprotein</keyword>
<dbReference type="PROSITE" id="PS50109">
    <property type="entry name" value="HIS_KIN"/>
    <property type="match status" value="1"/>
</dbReference>
<dbReference type="InterPro" id="IPR050428">
    <property type="entry name" value="TCS_sensor_his_kinase"/>
</dbReference>
<evidence type="ECO:0000259" key="14">
    <source>
        <dbReference type="PROSITE" id="PS50109"/>
    </source>
</evidence>
<dbReference type="SUPFAM" id="SSF158472">
    <property type="entry name" value="HAMP domain-like"/>
    <property type="match status" value="1"/>
</dbReference>
<dbReference type="FunFam" id="1.10.287.130:FF:000001">
    <property type="entry name" value="Two-component sensor histidine kinase"/>
    <property type="match status" value="1"/>
</dbReference>
<dbReference type="InterPro" id="IPR003661">
    <property type="entry name" value="HisK_dim/P_dom"/>
</dbReference>
<evidence type="ECO:0000256" key="3">
    <source>
        <dbReference type="ARBA" id="ARBA00004236"/>
    </source>
</evidence>
<keyword evidence="10" id="KW-0902">Two-component regulatory system</keyword>
<dbReference type="CDD" id="cd00082">
    <property type="entry name" value="HisKA"/>
    <property type="match status" value="1"/>
</dbReference>
<evidence type="ECO:0000259" key="15">
    <source>
        <dbReference type="PROSITE" id="PS50885"/>
    </source>
</evidence>
<dbReference type="SMART" id="SM00388">
    <property type="entry name" value="HisKA"/>
    <property type="match status" value="1"/>
</dbReference>
<dbReference type="Gene3D" id="6.10.340.10">
    <property type="match status" value="1"/>
</dbReference>
<dbReference type="InterPro" id="IPR005467">
    <property type="entry name" value="His_kinase_dom"/>
</dbReference>
<reference evidence="16 17" key="1">
    <citation type="submission" date="2019-11" db="EMBL/GenBank/DDBJ databases">
        <authorList>
            <person name="Criscuolo A."/>
        </authorList>
    </citation>
    <scope>NUCLEOTIDE SEQUENCE [LARGE SCALE GENOMIC DNA]</scope>
    <source>
        <strain evidence="16">CIP111667</strain>
    </source>
</reference>
<keyword evidence="11 13" id="KW-0472">Membrane</keyword>
<keyword evidence="17" id="KW-1185">Reference proteome</keyword>
<dbReference type="CDD" id="cd06225">
    <property type="entry name" value="HAMP"/>
    <property type="match status" value="1"/>
</dbReference>
<dbReference type="CDD" id="cd00075">
    <property type="entry name" value="HATPase"/>
    <property type="match status" value="1"/>
</dbReference>
<dbReference type="PROSITE" id="PS50885">
    <property type="entry name" value="HAMP"/>
    <property type="match status" value="1"/>
</dbReference>
<organism evidence="16 17">
    <name type="scientific">Occultella aeris</name>
    <dbReference type="NCBI Taxonomy" id="2761496"/>
    <lineage>
        <taxon>Bacteria</taxon>
        <taxon>Bacillati</taxon>
        <taxon>Actinomycetota</taxon>
        <taxon>Actinomycetes</taxon>
        <taxon>Micrococcales</taxon>
        <taxon>Ruaniaceae</taxon>
        <taxon>Occultella</taxon>
    </lineage>
</organism>
<proteinExistence type="predicted"/>
<dbReference type="PRINTS" id="PR00344">
    <property type="entry name" value="BCTRLSENSOR"/>
</dbReference>
<evidence type="ECO:0000313" key="16">
    <source>
        <dbReference type="EMBL" id="VZO37249.1"/>
    </source>
</evidence>
<comment type="cofactor">
    <cofactor evidence="2">
        <name>a divalent metal cation</name>
        <dbReference type="ChEBI" id="CHEBI:60240"/>
    </cofactor>
</comment>
<dbReference type="AlphaFoldDB" id="A0A7M4DJM9"/>
<sequence length="498" mass="52702">MARQSRLPLRLRLSLITAGLLLVALSVASFAAYTLLQRSLINQVDEQLRTAGVNTANQVLDTLQFRGPNEMLPSDYYLRIIRDDDPDPVDIPATTEQAVPDMPDLDGVTGDEWAFVTVRSVESGPSWRVAVAPLEDQTGAEQGAIAIALPLSSMDKTLSLMRLVMGGVGAGVVIIGAVAGYIAVQRSLRGLRDIENTAAAIAGGDLSRRVPAQPTTTEVGRLGASFNSMVAKLEASFAAQAASEQRMRRFVSDASHELRTPLASIRGYGELYRMGAVPPEEVGATMSRIENESVRMGNLVGDLLALARLDEGRELKLTRVDLTAVAADSLADLRALDPSRDGTMLATGPVWVDADSDRIRQVVTNLIGNVVQHTPKGTPVEIAVHTEPPAPGQSPGEPAAAVIEVRDHGPGIRPEDGERVFERFYRPDSSRARNAGGGSGLGLAIVATIVAAHGGTVRHRPTPGGGTTIEVRLPVRSSGGRQVDGGRVDSRPHAASGS</sequence>
<evidence type="ECO:0000256" key="12">
    <source>
        <dbReference type="SAM" id="MobiDB-lite"/>
    </source>
</evidence>
<dbReference type="RefSeq" id="WP_156741097.1">
    <property type="nucleotide sequence ID" value="NZ_CACRYJ010000032.1"/>
</dbReference>
<evidence type="ECO:0000256" key="5">
    <source>
        <dbReference type="ARBA" id="ARBA00022553"/>
    </source>
</evidence>
<evidence type="ECO:0000256" key="4">
    <source>
        <dbReference type="ARBA" id="ARBA00012438"/>
    </source>
</evidence>
<dbReference type="GO" id="GO:0005509">
    <property type="term" value="F:calcium ion binding"/>
    <property type="evidence" value="ECO:0007669"/>
    <property type="project" value="UniProtKB-ARBA"/>
</dbReference>
<dbReference type="InterPro" id="IPR036097">
    <property type="entry name" value="HisK_dim/P_sf"/>
</dbReference>
<dbReference type="Pfam" id="PF00512">
    <property type="entry name" value="HisKA"/>
    <property type="match status" value="1"/>
</dbReference>
<dbReference type="Proteomes" id="UP000419743">
    <property type="component" value="Unassembled WGS sequence"/>
</dbReference>
<evidence type="ECO:0000313" key="17">
    <source>
        <dbReference type="Proteomes" id="UP000419743"/>
    </source>
</evidence>
<name>A0A7M4DJM9_9MICO</name>
<keyword evidence="6 16" id="KW-0808">Transferase</keyword>
<evidence type="ECO:0000256" key="8">
    <source>
        <dbReference type="ARBA" id="ARBA00022777"/>
    </source>
</evidence>
<comment type="catalytic activity">
    <reaction evidence="1">
        <text>ATP + protein L-histidine = ADP + protein N-phospho-L-histidine.</text>
        <dbReference type="EC" id="2.7.13.3"/>
    </reaction>
</comment>
<keyword evidence="9 13" id="KW-1133">Transmembrane helix</keyword>
<dbReference type="PANTHER" id="PTHR45436:SF5">
    <property type="entry name" value="SENSOR HISTIDINE KINASE TRCS"/>
    <property type="match status" value="1"/>
</dbReference>
<evidence type="ECO:0000256" key="2">
    <source>
        <dbReference type="ARBA" id="ARBA00001968"/>
    </source>
</evidence>
<keyword evidence="7 13" id="KW-0812">Transmembrane</keyword>
<dbReference type="Gene3D" id="1.10.287.130">
    <property type="match status" value="1"/>
</dbReference>
<dbReference type="EMBL" id="CACRYJ010000032">
    <property type="protein sequence ID" value="VZO37249.1"/>
    <property type="molecule type" value="Genomic_DNA"/>
</dbReference>
<dbReference type="GO" id="GO:0005886">
    <property type="term" value="C:plasma membrane"/>
    <property type="evidence" value="ECO:0007669"/>
    <property type="project" value="UniProtKB-SubCell"/>
</dbReference>
<dbReference type="Gene3D" id="3.30.565.10">
    <property type="entry name" value="Histidine kinase-like ATPase, C-terminal domain"/>
    <property type="match status" value="1"/>
</dbReference>
<dbReference type="SMART" id="SM00387">
    <property type="entry name" value="HATPase_c"/>
    <property type="match status" value="1"/>
</dbReference>
<gene>
    <name evidence="16" type="primary">tcrY</name>
    <name evidence="16" type="ORF">HALOF300_02336</name>
</gene>
<feature type="domain" description="HAMP" evidence="15">
    <location>
        <begin position="185"/>
        <end position="238"/>
    </location>
</feature>
<dbReference type="GO" id="GO:0000155">
    <property type="term" value="F:phosphorelay sensor kinase activity"/>
    <property type="evidence" value="ECO:0007669"/>
    <property type="project" value="InterPro"/>
</dbReference>
<protein>
    <recommendedName>
        <fullName evidence="4">histidine kinase</fullName>
        <ecNumber evidence="4">2.7.13.3</ecNumber>
    </recommendedName>
</protein>
<dbReference type="InterPro" id="IPR003594">
    <property type="entry name" value="HATPase_dom"/>
</dbReference>
<feature type="transmembrane region" description="Helical" evidence="13">
    <location>
        <begin position="160"/>
        <end position="184"/>
    </location>
</feature>
<comment type="caution">
    <text evidence="16">The sequence shown here is derived from an EMBL/GenBank/DDBJ whole genome shotgun (WGS) entry which is preliminary data.</text>
</comment>
<evidence type="ECO:0000256" key="7">
    <source>
        <dbReference type="ARBA" id="ARBA00022692"/>
    </source>
</evidence>
<dbReference type="SUPFAM" id="SSF47384">
    <property type="entry name" value="Homodimeric domain of signal transducing histidine kinase"/>
    <property type="match status" value="1"/>
</dbReference>
<dbReference type="FunFam" id="3.30.565.10:FF:000006">
    <property type="entry name" value="Sensor histidine kinase WalK"/>
    <property type="match status" value="1"/>
</dbReference>
<evidence type="ECO:0000256" key="11">
    <source>
        <dbReference type="ARBA" id="ARBA00023136"/>
    </source>
</evidence>
<feature type="domain" description="Histidine kinase" evidence="14">
    <location>
        <begin position="253"/>
        <end position="477"/>
    </location>
</feature>
<feature type="region of interest" description="Disordered" evidence="12">
    <location>
        <begin position="476"/>
        <end position="498"/>
    </location>
</feature>
<evidence type="ECO:0000256" key="1">
    <source>
        <dbReference type="ARBA" id="ARBA00000085"/>
    </source>
</evidence>
<dbReference type="InterPro" id="IPR036890">
    <property type="entry name" value="HATPase_C_sf"/>
</dbReference>
<dbReference type="Pfam" id="PF00672">
    <property type="entry name" value="HAMP"/>
    <property type="match status" value="1"/>
</dbReference>
<evidence type="ECO:0000256" key="6">
    <source>
        <dbReference type="ARBA" id="ARBA00022679"/>
    </source>
</evidence>
<evidence type="ECO:0000256" key="13">
    <source>
        <dbReference type="SAM" id="Phobius"/>
    </source>
</evidence>
<dbReference type="SUPFAM" id="SSF55874">
    <property type="entry name" value="ATPase domain of HSP90 chaperone/DNA topoisomerase II/histidine kinase"/>
    <property type="match status" value="1"/>
</dbReference>
<evidence type="ECO:0000256" key="10">
    <source>
        <dbReference type="ARBA" id="ARBA00023012"/>
    </source>
</evidence>
<accession>A0A7M4DJM9</accession>
<dbReference type="PANTHER" id="PTHR45436">
    <property type="entry name" value="SENSOR HISTIDINE KINASE YKOH"/>
    <property type="match status" value="1"/>
</dbReference>
<evidence type="ECO:0000256" key="9">
    <source>
        <dbReference type="ARBA" id="ARBA00022989"/>
    </source>
</evidence>
<dbReference type="InterPro" id="IPR003660">
    <property type="entry name" value="HAMP_dom"/>
</dbReference>
<dbReference type="InterPro" id="IPR004358">
    <property type="entry name" value="Sig_transdc_His_kin-like_C"/>
</dbReference>
<comment type="subcellular location">
    <subcellularLocation>
        <location evidence="3">Cell membrane</location>
    </subcellularLocation>
</comment>
<dbReference type="EC" id="2.7.13.3" evidence="4"/>
<dbReference type="SMART" id="SM00304">
    <property type="entry name" value="HAMP"/>
    <property type="match status" value="1"/>
</dbReference>